<dbReference type="InterPro" id="IPR009057">
    <property type="entry name" value="Homeodomain-like_sf"/>
</dbReference>
<dbReference type="GO" id="GO:0001006">
    <property type="term" value="F:RNA polymerase III type 3 promoter sequence-specific DNA binding"/>
    <property type="evidence" value="ECO:0007669"/>
    <property type="project" value="TreeGrafter"/>
</dbReference>
<comment type="caution">
    <text evidence="8">The sequence shown here is derived from an EMBL/GenBank/DDBJ whole genome shotgun (WGS) entry which is preliminary data.</text>
</comment>
<evidence type="ECO:0000259" key="6">
    <source>
        <dbReference type="PROSITE" id="PS50090"/>
    </source>
</evidence>
<feature type="region of interest" description="Disordered" evidence="5">
    <location>
        <begin position="1"/>
        <end position="44"/>
    </location>
</feature>
<dbReference type="CDD" id="cd00167">
    <property type="entry name" value="SANT"/>
    <property type="match status" value="3"/>
</dbReference>
<dbReference type="AlphaFoldDB" id="A0AAD1UJ68"/>
<dbReference type="GO" id="GO:0000978">
    <property type="term" value="F:RNA polymerase II cis-regulatory region sequence-specific DNA binding"/>
    <property type="evidence" value="ECO:0007669"/>
    <property type="project" value="TreeGrafter"/>
</dbReference>
<reference evidence="8" key="1">
    <citation type="submission" date="2023-07" db="EMBL/GenBank/DDBJ databases">
        <authorList>
            <consortium name="AG Swart"/>
            <person name="Singh M."/>
            <person name="Singh A."/>
            <person name="Seah K."/>
            <person name="Emmerich C."/>
        </authorList>
    </citation>
    <scope>NUCLEOTIDE SEQUENCE</scope>
    <source>
        <strain evidence="8">DP1</strain>
    </source>
</reference>
<dbReference type="InterPro" id="IPR001005">
    <property type="entry name" value="SANT/Myb"/>
</dbReference>
<dbReference type="SMART" id="SM00717">
    <property type="entry name" value="SANT"/>
    <property type="match status" value="3"/>
</dbReference>
<gene>
    <name evidence="8" type="ORF">ECRASSUSDP1_LOCUS11067</name>
</gene>
<evidence type="ECO:0008006" key="10">
    <source>
        <dbReference type="Google" id="ProtNLM"/>
    </source>
</evidence>
<dbReference type="GO" id="GO:0042796">
    <property type="term" value="P:snRNA transcription by RNA polymerase III"/>
    <property type="evidence" value="ECO:0007669"/>
    <property type="project" value="TreeGrafter"/>
</dbReference>
<name>A0AAD1UJ68_EUPCR</name>
<dbReference type="InterPro" id="IPR017930">
    <property type="entry name" value="Myb_dom"/>
</dbReference>
<feature type="compositionally biased region" description="Basic and acidic residues" evidence="5">
    <location>
        <begin position="34"/>
        <end position="44"/>
    </location>
</feature>
<keyword evidence="3" id="KW-0804">Transcription</keyword>
<dbReference type="SUPFAM" id="SSF46689">
    <property type="entry name" value="Homeodomain-like"/>
    <property type="match status" value="2"/>
</dbReference>
<protein>
    <recommendedName>
        <fullName evidence="10">Myb-like DNA-binding domain containing protein</fullName>
    </recommendedName>
</protein>
<evidence type="ECO:0000256" key="5">
    <source>
        <dbReference type="SAM" id="MobiDB-lite"/>
    </source>
</evidence>
<proteinExistence type="predicted"/>
<feature type="region of interest" description="Disordered" evidence="5">
    <location>
        <begin position="245"/>
        <end position="274"/>
    </location>
</feature>
<feature type="region of interest" description="Disordered" evidence="5">
    <location>
        <begin position="313"/>
        <end position="341"/>
    </location>
</feature>
<evidence type="ECO:0000313" key="8">
    <source>
        <dbReference type="EMBL" id="CAI2369764.1"/>
    </source>
</evidence>
<feature type="compositionally biased region" description="Basic and acidic residues" evidence="5">
    <location>
        <begin position="1"/>
        <end position="18"/>
    </location>
</feature>
<dbReference type="Pfam" id="PF00249">
    <property type="entry name" value="Myb_DNA-binding"/>
    <property type="match status" value="1"/>
</dbReference>
<evidence type="ECO:0000256" key="3">
    <source>
        <dbReference type="ARBA" id="ARBA00023163"/>
    </source>
</evidence>
<evidence type="ECO:0000256" key="2">
    <source>
        <dbReference type="ARBA" id="ARBA00023125"/>
    </source>
</evidence>
<evidence type="ECO:0000259" key="7">
    <source>
        <dbReference type="PROSITE" id="PS51294"/>
    </source>
</evidence>
<dbReference type="GO" id="GO:0042795">
    <property type="term" value="P:snRNA transcription by RNA polymerase II"/>
    <property type="evidence" value="ECO:0007669"/>
    <property type="project" value="TreeGrafter"/>
</dbReference>
<accession>A0AAD1UJ68</accession>
<dbReference type="PANTHER" id="PTHR46621">
    <property type="entry name" value="SNRNA-ACTIVATING PROTEIN COMPLEX SUBUNIT 4"/>
    <property type="match status" value="1"/>
</dbReference>
<feature type="domain" description="HTH myb-type" evidence="7">
    <location>
        <begin position="91"/>
        <end position="137"/>
    </location>
</feature>
<feature type="domain" description="HTH myb-type" evidence="7">
    <location>
        <begin position="34"/>
        <end position="89"/>
    </location>
</feature>
<keyword evidence="1" id="KW-0805">Transcription regulation</keyword>
<dbReference type="PROSITE" id="PS50090">
    <property type="entry name" value="MYB_LIKE"/>
    <property type="match status" value="3"/>
</dbReference>
<dbReference type="Pfam" id="PF13921">
    <property type="entry name" value="Myb_DNA-bind_6"/>
    <property type="match status" value="1"/>
</dbReference>
<dbReference type="GO" id="GO:0019185">
    <property type="term" value="C:snRNA-activating protein complex"/>
    <property type="evidence" value="ECO:0007669"/>
    <property type="project" value="TreeGrafter"/>
</dbReference>
<feature type="compositionally biased region" description="Basic and acidic residues" evidence="5">
    <location>
        <begin position="245"/>
        <end position="262"/>
    </location>
</feature>
<dbReference type="EMBL" id="CAMPGE010010919">
    <property type="protein sequence ID" value="CAI2369764.1"/>
    <property type="molecule type" value="Genomic_DNA"/>
</dbReference>
<dbReference type="PANTHER" id="PTHR46621:SF1">
    <property type="entry name" value="SNRNA-ACTIVATING PROTEIN COMPLEX SUBUNIT 4"/>
    <property type="match status" value="1"/>
</dbReference>
<dbReference type="Gene3D" id="1.10.10.60">
    <property type="entry name" value="Homeodomain-like"/>
    <property type="match status" value="3"/>
</dbReference>
<dbReference type="PROSITE" id="PS51294">
    <property type="entry name" value="HTH_MYB"/>
    <property type="match status" value="3"/>
</dbReference>
<evidence type="ECO:0000313" key="9">
    <source>
        <dbReference type="Proteomes" id="UP001295684"/>
    </source>
</evidence>
<dbReference type="InterPro" id="IPR051575">
    <property type="entry name" value="Myb-like_DNA-bd"/>
</dbReference>
<keyword evidence="9" id="KW-1185">Reference proteome</keyword>
<feature type="domain" description="HTH myb-type" evidence="7">
    <location>
        <begin position="138"/>
        <end position="192"/>
    </location>
</feature>
<sequence>MNEKMKKRDQKALEKQDEVLDLNGIGDDPELEPGETKKTGKWSKEEDDLLQKIIQENGAKNWRKVAKSINGRTSIQCLHRWTKILKPGLAKGPWSKEEDLLLKNFVKENGIKSWFKATSIIEGRSTKQIRERWINVLDPNLKKSKWSLEEEKILFELFLKFGSKWAKLRKFFQGRTENQLKNRFYSTLRKARNNLEPEATTKIKNSELLRYVPNVVENLKANVDNLPSHLTIESDVILYSEQLLEESKEESKEEEKVPEIEKPNPLNPHQPPNLRLANSGCFYLSKPPSKSPTSSTKTYNLLPFNPKSSTFPSNCWSPTKPLSPTNSPTPPSQPGIHHSSFSVQNKDCDLTLNFSLKVRNGHDLSEKEIEVLKYEEMLAKAKEFSEKINEVLGQK</sequence>
<evidence type="ECO:0000256" key="1">
    <source>
        <dbReference type="ARBA" id="ARBA00023015"/>
    </source>
</evidence>
<feature type="domain" description="Myb-like" evidence="6">
    <location>
        <begin position="34"/>
        <end position="85"/>
    </location>
</feature>
<dbReference type="Proteomes" id="UP001295684">
    <property type="component" value="Unassembled WGS sequence"/>
</dbReference>
<keyword evidence="2" id="KW-0238">DNA-binding</keyword>
<feature type="compositionally biased region" description="Low complexity" evidence="5">
    <location>
        <begin position="317"/>
        <end position="326"/>
    </location>
</feature>
<feature type="domain" description="Myb-like" evidence="6">
    <location>
        <begin position="86"/>
        <end position="137"/>
    </location>
</feature>
<feature type="domain" description="Myb-like" evidence="6">
    <location>
        <begin position="138"/>
        <end position="188"/>
    </location>
</feature>
<keyword evidence="4" id="KW-0539">Nucleus</keyword>
<evidence type="ECO:0000256" key="4">
    <source>
        <dbReference type="ARBA" id="ARBA00023242"/>
    </source>
</evidence>
<organism evidence="8 9">
    <name type="scientific">Euplotes crassus</name>
    <dbReference type="NCBI Taxonomy" id="5936"/>
    <lineage>
        <taxon>Eukaryota</taxon>
        <taxon>Sar</taxon>
        <taxon>Alveolata</taxon>
        <taxon>Ciliophora</taxon>
        <taxon>Intramacronucleata</taxon>
        <taxon>Spirotrichea</taxon>
        <taxon>Hypotrichia</taxon>
        <taxon>Euplotida</taxon>
        <taxon>Euplotidae</taxon>
        <taxon>Moneuplotes</taxon>
    </lineage>
</organism>